<keyword evidence="2" id="KW-1185">Reference proteome</keyword>
<dbReference type="AlphaFoldDB" id="S8G3X9"/>
<protein>
    <recommendedName>
        <fullName evidence="3">PPPDE domain-containing protein</fullName>
    </recommendedName>
</protein>
<organism evidence="1 2">
    <name type="scientific">Fomitopsis schrenkii</name>
    <name type="common">Brown rot fungus</name>
    <dbReference type="NCBI Taxonomy" id="2126942"/>
    <lineage>
        <taxon>Eukaryota</taxon>
        <taxon>Fungi</taxon>
        <taxon>Dikarya</taxon>
        <taxon>Basidiomycota</taxon>
        <taxon>Agaricomycotina</taxon>
        <taxon>Agaricomycetes</taxon>
        <taxon>Polyporales</taxon>
        <taxon>Fomitopsis</taxon>
    </lineage>
</organism>
<name>S8G3X9_FOMSC</name>
<proteinExistence type="predicted"/>
<dbReference type="HOGENOM" id="CLU_1071795_0_0_1"/>
<sequence length="260" mass="28877">NMSTLARKLQTGLNEPCLTTVFAKVVHSAPDYIRASPVHAMESFQVTDTNDPLYQHTSGKIVHQFIIITVHLPNGQPGQWTWTYIRVDFDNNPQPHGRQIAALSDDHDGLLGPSRRLGRVAGLGQPVENGPSLDDIATLLEVVHRRTLGGYDGLSRNCLWLTENLLLSTARKYSQHWLAGFCEPEPLRRYTEGGSDVVTCVSQLAFHDPIQQAVAGFGIRAVRGIQAFFTQAAPNRIELHDDDVRLILEQWTPGVKARSI</sequence>
<dbReference type="Proteomes" id="UP000015241">
    <property type="component" value="Unassembled WGS sequence"/>
</dbReference>
<evidence type="ECO:0008006" key="3">
    <source>
        <dbReference type="Google" id="ProtNLM"/>
    </source>
</evidence>
<accession>S8G3X9</accession>
<dbReference type="InParanoid" id="S8G3X9"/>
<dbReference type="EMBL" id="KE504125">
    <property type="protein sequence ID" value="EPT04980.1"/>
    <property type="molecule type" value="Genomic_DNA"/>
</dbReference>
<evidence type="ECO:0000313" key="1">
    <source>
        <dbReference type="EMBL" id="EPT04980.1"/>
    </source>
</evidence>
<feature type="non-terminal residue" evidence="1">
    <location>
        <position position="1"/>
    </location>
</feature>
<evidence type="ECO:0000313" key="2">
    <source>
        <dbReference type="Proteomes" id="UP000015241"/>
    </source>
</evidence>
<reference evidence="1 2" key="1">
    <citation type="journal article" date="2012" name="Science">
        <title>The Paleozoic origin of enzymatic lignin decomposition reconstructed from 31 fungal genomes.</title>
        <authorList>
            <person name="Floudas D."/>
            <person name="Binder M."/>
            <person name="Riley R."/>
            <person name="Barry K."/>
            <person name="Blanchette R.A."/>
            <person name="Henrissat B."/>
            <person name="Martinez A.T."/>
            <person name="Otillar R."/>
            <person name="Spatafora J.W."/>
            <person name="Yadav J.S."/>
            <person name="Aerts A."/>
            <person name="Benoit I."/>
            <person name="Boyd A."/>
            <person name="Carlson A."/>
            <person name="Copeland A."/>
            <person name="Coutinho P.M."/>
            <person name="de Vries R.P."/>
            <person name="Ferreira P."/>
            <person name="Findley K."/>
            <person name="Foster B."/>
            <person name="Gaskell J."/>
            <person name="Glotzer D."/>
            <person name="Gorecki P."/>
            <person name="Heitman J."/>
            <person name="Hesse C."/>
            <person name="Hori C."/>
            <person name="Igarashi K."/>
            <person name="Jurgens J.A."/>
            <person name="Kallen N."/>
            <person name="Kersten P."/>
            <person name="Kohler A."/>
            <person name="Kuees U."/>
            <person name="Kumar T.K.A."/>
            <person name="Kuo A."/>
            <person name="LaButti K."/>
            <person name="Larrondo L.F."/>
            <person name="Lindquist E."/>
            <person name="Ling A."/>
            <person name="Lombard V."/>
            <person name="Lucas S."/>
            <person name="Lundell T."/>
            <person name="Martin R."/>
            <person name="McLaughlin D.J."/>
            <person name="Morgenstern I."/>
            <person name="Morin E."/>
            <person name="Murat C."/>
            <person name="Nagy L.G."/>
            <person name="Nolan M."/>
            <person name="Ohm R.A."/>
            <person name="Patyshakuliyeva A."/>
            <person name="Rokas A."/>
            <person name="Ruiz-Duenas F.J."/>
            <person name="Sabat G."/>
            <person name="Salamov A."/>
            <person name="Samejima M."/>
            <person name="Schmutz J."/>
            <person name="Slot J.C."/>
            <person name="St John F."/>
            <person name="Stenlid J."/>
            <person name="Sun H."/>
            <person name="Sun S."/>
            <person name="Syed K."/>
            <person name="Tsang A."/>
            <person name="Wiebenga A."/>
            <person name="Young D."/>
            <person name="Pisabarro A."/>
            <person name="Eastwood D.C."/>
            <person name="Martin F."/>
            <person name="Cullen D."/>
            <person name="Grigoriev I.V."/>
            <person name="Hibbett D.S."/>
        </authorList>
    </citation>
    <scope>NUCLEOTIDE SEQUENCE</scope>
    <source>
        <strain evidence="2">FP-58527</strain>
    </source>
</reference>
<gene>
    <name evidence="1" type="ORF">FOMPIDRAFT_1112402</name>
</gene>
<dbReference type="OrthoDB" id="2756360at2759"/>